<accession>A0ABR4Z1B8</accession>
<dbReference type="Proteomes" id="UP000031004">
    <property type="component" value="Unassembled WGS sequence"/>
</dbReference>
<sequence length="189" mass="20467">MVATFKPLLVELRSAPAIAAAFIAVGDGPQWLVISVVRGHAGKLFLAFSISCPPMVVDQIAQRHWFAGRSGIKGTLLGLRALPRFPQQDNLLARGQSSPLGQGTDQQFSATGRVSDYRVDEFVQAMSGQCGNAGFCTKPLDVGPDSGLIIFGHTGCYPTSIRTPTTFRRRQHFPVDRRQPSDGGRCGRR</sequence>
<protein>
    <submittedName>
        <fullName evidence="1">Uncharacterized protein</fullName>
    </submittedName>
</protein>
<evidence type="ECO:0000313" key="1">
    <source>
        <dbReference type="EMBL" id="KHO27673.1"/>
    </source>
</evidence>
<name>A0ABR4Z1B8_9MYCO</name>
<comment type="caution">
    <text evidence="1">The sequence shown here is derived from an EMBL/GenBank/DDBJ whole genome shotgun (WGS) entry which is preliminary data.</text>
</comment>
<evidence type="ECO:0000313" key="2">
    <source>
        <dbReference type="Proteomes" id="UP000031004"/>
    </source>
</evidence>
<organism evidence="1 2">
    <name type="scientific">Mycolicibacterium setense</name>
    <dbReference type="NCBI Taxonomy" id="431269"/>
    <lineage>
        <taxon>Bacteria</taxon>
        <taxon>Bacillati</taxon>
        <taxon>Actinomycetota</taxon>
        <taxon>Actinomycetes</taxon>
        <taxon>Mycobacteriales</taxon>
        <taxon>Mycobacteriaceae</taxon>
        <taxon>Mycolicibacterium</taxon>
    </lineage>
</organism>
<proteinExistence type="predicted"/>
<keyword evidence="2" id="KW-1185">Reference proteome</keyword>
<dbReference type="EMBL" id="JTLZ01000003">
    <property type="protein sequence ID" value="KHO27673.1"/>
    <property type="molecule type" value="Genomic_DNA"/>
</dbReference>
<gene>
    <name evidence="1" type="ORF">QQ44_04180</name>
</gene>
<reference evidence="1 2" key="1">
    <citation type="submission" date="2014-11" db="EMBL/GenBank/DDBJ databases">
        <title>Mycobacterium setense Manresensis Genome.</title>
        <authorList>
            <person name="Rech G."/>
            <person name="Sumoy L."/>
        </authorList>
    </citation>
    <scope>NUCLEOTIDE SEQUENCE [LARGE SCALE GENOMIC DNA]</scope>
    <source>
        <strain evidence="1 2">Manresensis</strain>
    </source>
</reference>